<dbReference type="STRING" id="6313.A0A0K0CT66"/>
<proteinExistence type="predicted"/>
<protein>
    <submittedName>
        <fullName evidence="2">LTD domain-containing protein</fullName>
    </submittedName>
</protein>
<dbReference type="Gene3D" id="2.60.40.1260">
    <property type="entry name" value="Lamin Tail domain"/>
    <property type="match status" value="1"/>
</dbReference>
<sequence length="120" mass="13922">MAEVTLLELEIYRKMIECEERRWGHKEIAKVQESMEQVTKHRTFVGDIRIRDCDEEGKHVIVENAGNTEVSARGYVHERHGHHHRFEFDGDSTWGTNGNVVTRLYNAQGVEIANFEVISI</sequence>
<reference evidence="2" key="2">
    <citation type="submission" date="2017-02" db="UniProtKB">
        <authorList>
            <consortium name="WormBaseParasite"/>
        </authorList>
    </citation>
    <scope>IDENTIFICATION</scope>
</reference>
<dbReference type="SUPFAM" id="SSF74853">
    <property type="entry name" value="Lamin A/C globular tail domain"/>
    <property type="match status" value="1"/>
</dbReference>
<dbReference type="AlphaFoldDB" id="A0A0K0CT66"/>
<accession>A0A0K0CT66</accession>
<name>A0A0K0CT66_ANGCA</name>
<organism evidence="1 2">
    <name type="scientific">Angiostrongylus cantonensis</name>
    <name type="common">Rat lungworm</name>
    <dbReference type="NCBI Taxonomy" id="6313"/>
    <lineage>
        <taxon>Eukaryota</taxon>
        <taxon>Metazoa</taxon>
        <taxon>Ecdysozoa</taxon>
        <taxon>Nematoda</taxon>
        <taxon>Chromadorea</taxon>
        <taxon>Rhabditida</taxon>
        <taxon>Rhabditina</taxon>
        <taxon>Rhabditomorpha</taxon>
        <taxon>Strongyloidea</taxon>
        <taxon>Metastrongylidae</taxon>
        <taxon>Angiostrongylus</taxon>
    </lineage>
</organism>
<dbReference type="Proteomes" id="UP000035642">
    <property type="component" value="Unassembled WGS sequence"/>
</dbReference>
<keyword evidence="1" id="KW-1185">Reference proteome</keyword>
<reference evidence="1" key="1">
    <citation type="submission" date="2012-09" db="EMBL/GenBank/DDBJ databases">
        <authorList>
            <person name="Martin A.A."/>
        </authorList>
    </citation>
    <scope>NUCLEOTIDE SEQUENCE</scope>
</reference>
<dbReference type="InterPro" id="IPR036415">
    <property type="entry name" value="Lamin_tail_dom_sf"/>
</dbReference>
<evidence type="ECO:0000313" key="2">
    <source>
        <dbReference type="WBParaSite" id="ACAC_0000023401-mRNA-1"/>
    </source>
</evidence>
<dbReference type="WBParaSite" id="ACAC_0000023401-mRNA-1">
    <property type="protein sequence ID" value="ACAC_0000023401-mRNA-1"/>
    <property type="gene ID" value="ACAC_0000023401"/>
</dbReference>
<evidence type="ECO:0000313" key="1">
    <source>
        <dbReference type="Proteomes" id="UP000035642"/>
    </source>
</evidence>